<dbReference type="EMBL" id="KI913122">
    <property type="protein sequence ID" value="ETV82188.1"/>
    <property type="molecule type" value="Genomic_DNA"/>
</dbReference>
<feature type="region of interest" description="Disordered" evidence="1">
    <location>
        <begin position="549"/>
        <end position="578"/>
    </location>
</feature>
<gene>
    <name evidence="3" type="ORF">H257_04899</name>
</gene>
<dbReference type="PANTHER" id="PTHR47718:SF13">
    <property type="entry name" value="OS09G0290500 PROTEIN"/>
    <property type="match status" value="1"/>
</dbReference>
<feature type="domain" description="ZSWIM1/3 RNaseH-like" evidence="2">
    <location>
        <begin position="234"/>
        <end position="316"/>
    </location>
</feature>
<evidence type="ECO:0000256" key="1">
    <source>
        <dbReference type="SAM" id="MobiDB-lite"/>
    </source>
</evidence>
<dbReference type="PANTHER" id="PTHR47718">
    <property type="entry name" value="OS01G0519700 PROTEIN"/>
    <property type="match status" value="1"/>
</dbReference>
<dbReference type="InterPro" id="IPR048324">
    <property type="entry name" value="ZSWIM1-3_RNaseH-like"/>
</dbReference>
<evidence type="ECO:0000313" key="3">
    <source>
        <dbReference type="EMBL" id="ETV82188.1"/>
    </source>
</evidence>
<dbReference type="Pfam" id="PF21056">
    <property type="entry name" value="ZSWIM1-3_RNaseH-like"/>
    <property type="match status" value="1"/>
</dbReference>
<dbReference type="AlphaFoldDB" id="W4GTH4"/>
<accession>W4GTH4</accession>
<organism evidence="3">
    <name type="scientific">Aphanomyces astaci</name>
    <name type="common">Crayfish plague agent</name>
    <dbReference type="NCBI Taxonomy" id="112090"/>
    <lineage>
        <taxon>Eukaryota</taxon>
        <taxon>Sar</taxon>
        <taxon>Stramenopiles</taxon>
        <taxon>Oomycota</taxon>
        <taxon>Saprolegniomycetes</taxon>
        <taxon>Saprolegniales</taxon>
        <taxon>Verrucalvaceae</taxon>
        <taxon>Aphanomyces</taxon>
    </lineage>
</organism>
<proteinExistence type="predicted"/>
<sequence length="606" mass="66864">MDETSSNDHPEGDHTPSEMPGADESGNEPATVGIPSQAPAFGDLLGIHHRFNDANEFVTCVQAWARARGFTVSRTGKNFSEKNPHPVHGGRGAIMWRSTLYCTHKDQACSGRSTCTWHIKFSFDKANLNYSITSIGLGHNHSITGMHVIGHGVQLLTLEKQLEPDEIDRVVGLGRFNLPVSKVREIMDALYPERMFCPSLLSRLKDRGRVLHLGPEVDSMGRFFEMGYGMKATGGVFHVNLTSELQLNSVVMQQPGMIKYATSYSDFVLCDGTHNVSMYVLKLMPFTVVDCLGRNALCGVALDESENTETVKLGLELCKLHEANATLMTDGGSAYPGVALDLGMIHILCTKHFVDVILKGSTGLSGLAKAEGNALVYATMSKVEFQTRFDRAKTIYGEYKEADKALCSIYHHKEKVCRAFTGNVVTCSSLVTQRGESMNSVIKENAYGQQTFFKRSCCRMWFKLPGSGMCRLRSSTTWQTQRIGSSLARTVGTQLVIALLLKEARFLVLEFVSLGQHKLRVSVMSITSELQQAPLRELLRQESRRNGINSNENKSILSHRTAHPGKRKRVSLTPRSATVEAKSSVGASVSSRGRLQVAKQFDNFVV</sequence>
<dbReference type="RefSeq" id="XP_009827857.1">
    <property type="nucleotide sequence ID" value="XM_009829555.1"/>
</dbReference>
<feature type="compositionally biased region" description="Polar residues" evidence="1">
    <location>
        <begin position="549"/>
        <end position="558"/>
    </location>
</feature>
<evidence type="ECO:0000259" key="2">
    <source>
        <dbReference type="Pfam" id="PF21056"/>
    </source>
</evidence>
<feature type="compositionally biased region" description="Basic and acidic residues" evidence="1">
    <location>
        <begin position="1"/>
        <end position="16"/>
    </location>
</feature>
<reference evidence="3" key="1">
    <citation type="submission" date="2013-12" db="EMBL/GenBank/DDBJ databases">
        <title>The Genome Sequence of Aphanomyces astaci APO3.</title>
        <authorList>
            <consortium name="The Broad Institute Genomics Platform"/>
            <person name="Russ C."/>
            <person name="Tyler B."/>
            <person name="van West P."/>
            <person name="Dieguez-Uribeondo J."/>
            <person name="Young S.K."/>
            <person name="Zeng Q."/>
            <person name="Gargeya S."/>
            <person name="Fitzgerald M."/>
            <person name="Abouelleil A."/>
            <person name="Alvarado L."/>
            <person name="Chapman S.B."/>
            <person name="Gainer-Dewar J."/>
            <person name="Goldberg J."/>
            <person name="Griggs A."/>
            <person name="Gujja S."/>
            <person name="Hansen M."/>
            <person name="Howarth C."/>
            <person name="Imamovic A."/>
            <person name="Ireland A."/>
            <person name="Larimer J."/>
            <person name="McCowan C."/>
            <person name="Murphy C."/>
            <person name="Pearson M."/>
            <person name="Poon T.W."/>
            <person name="Priest M."/>
            <person name="Roberts A."/>
            <person name="Saif S."/>
            <person name="Shea T."/>
            <person name="Sykes S."/>
            <person name="Wortman J."/>
            <person name="Nusbaum C."/>
            <person name="Birren B."/>
        </authorList>
    </citation>
    <scope>NUCLEOTIDE SEQUENCE [LARGE SCALE GENOMIC DNA]</scope>
    <source>
        <strain evidence="3">APO3</strain>
    </source>
</reference>
<dbReference type="VEuPathDB" id="FungiDB:H257_04899"/>
<feature type="compositionally biased region" description="Basic residues" evidence="1">
    <location>
        <begin position="560"/>
        <end position="570"/>
    </location>
</feature>
<name>W4GTH4_APHAT</name>
<feature type="region of interest" description="Disordered" evidence="1">
    <location>
        <begin position="1"/>
        <end position="37"/>
    </location>
</feature>
<protein>
    <recommendedName>
        <fullName evidence="2">ZSWIM1/3 RNaseH-like domain-containing protein</fullName>
    </recommendedName>
</protein>
<dbReference type="GeneID" id="20806895"/>